<organism evidence="1 2">
    <name type="scientific">Candidatus Aeolococcus gillhamiae</name>
    <dbReference type="NCBI Taxonomy" id="3127015"/>
    <lineage>
        <taxon>Bacteria</taxon>
        <taxon>Bacillati</taxon>
        <taxon>Candidatus Dormiibacterota</taxon>
        <taxon>Candidatus Dormibacteria</taxon>
        <taxon>Candidatus Aeolococcales</taxon>
        <taxon>Candidatus Aeolococcaceae</taxon>
        <taxon>Candidatus Aeolococcus</taxon>
    </lineage>
</organism>
<evidence type="ECO:0000313" key="2">
    <source>
        <dbReference type="Proteomes" id="UP000248724"/>
    </source>
</evidence>
<protein>
    <submittedName>
        <fullName evidence="1">Uncharacterized protein</fullName>
    </submittedName>
</protein>
<name>A0A2W6ALI4_9BACT</name>
<comment type="caution">
    <text evidence="1">The sequence shown here is derived from an EMBL/GenBank/DDBJ whole genome shotgun (WGS) entry which is preliminary data.</text>
</comment>
<gene>
    <name evidence="1" type="ORF">DLM65_12450</name>
</gene>
<sequence>MTEAQRQAYQQAVQQQAQDANNKFLLDFQAKHGNLRSLPIIKVETFAAPPLSLGAASSSSTAIVVGTVSAVSFAANPSGGMPLATVTFAVERTIKGAVSGTLTVRQLGGPVAQGSTGALAEFDTDRLLIPGDHVLLMLTRDSRGMLRTEPGAGISSIDAKGRLVPENSNAFGATIRGHTVDEFAGLAAVGT</sequence>
<evidence type="ECO:0000313" key="1">
    <source>
        <dbReference type="EMBL" id="PZR78581.1"/>
    </source>
</evidence>
<accession>A0A2W6ALI4</accession>
<dbReference type="AlphaFoldDB" id="A0A2W6ALI4"/>
<dbReference type="Proteomes" id="UP000248724">
    <property type="component" value="Unassembled WGS sequence"/>
</dbReference>
<proteinExistence type="predicted"/>
<reference evidence="1 2" key="1">
    <citation type="journal article" date="2017" name="Nature">
        <title>Atmospheric trace gases support primary production in Antarctic desert surface soil.</title>
        <authorList>
            <person name="Ji M."/>
            <person name="Greening C."/>
            <person name="Vanwonterghem I."/>
            <person name="Carere C.R."/>
            <person name="Bay S.K."/>
            <person name="Steen J.A."/>
            <person name="Montgomery K."/>
            <person name="Lines T."/>
            <person name="Beardall J."/>
            <person name="van Dorst J."/>
            <person name="Snape I."/>
            <person name="Stott M.B."/>
            <person name="Hugenholtz P."/>
            <person name="Ferrari B.C."/>
        </authorList>
    </citation>
    <scope>NUCLEOTIDE SEQUENCE [LARGE SCALE GENOMIC DNA]</scope>
    <source>
        <strain evidence="1">RRmetagenome_bin12</strain>
    </source>
</reference>
<dbReference type="EMBL" id="QHBU01000255">
    <property type="protein sequence ID" value="PZR78581.1"/>
    <property type="molecule type" value="Genomic_DNA"/>
</dbReference>